<dbReference type="InterPro" id="IPR002110">
    <property type="entry name" value="Ankyrin_rpt"/>
</dbReference>
<feature type="repeat" description="ANK" evidence="4">
    <location>
        <begin position="119"/>
        <end position="151"/>
    </location>
</feature>
<feature type="coiled-coil region" evidence="5">
    <location>
        <begin position="853"/>
        <end position="950"/>
    </location>
</feature>
<dbReference type="AlphaFoldDB" id="A0A8B7AEQ3"/>
<dbReference type="CTD" id="148741"/>
<feature type="compositionally biased region" description="Basic and acidic residues" evidence="6">
    <location>
        <begin position="558"/>
        <end position="568"/>
    </location>
</feature>
<dbReference type="PANTHER" id="PTHR24129:SF2">
    <property type="entry name" value="DUF3447 DOMAIN-CONTAINING PROTEIN"/>
    <property type="match status" value="1"/>
</dbReference>
<feature type="repeat" description="ANK" evidence="4">
    <location>
        <begin position="152"/>
        <end position="184"/>
    </location>
</feature>
<protein>
    <submittedName>
        <fullName evidence="8">Ankyrin repeat domain-containing protein 35</fullName>
    </submittedName>
</protein>
<gene>
    <name evidence="8" type="primary">ANKRD35</name>
</gene>
<feature type="compositionally biased region" description="Basic and acidic residues" evidence="6">
    <location>
        <begin position="451"/>
        <end position="466"/>
    </location>
</feature>
<feature type="coiled-coil region" evidence="5">
    <location>
        <begin position="726"/>
        <end position="827"/>
    </location>
</feature>
<feature type="region of interest" description="Disordered" evidence="6">
    <location>
        <begin position="255"/>
        <end position="296"/>
    </location>
</feature>
<keyword evidence="3 5" id="KW-0175">Coiled coil</keyword>
<evidence type="ECO:0000256" key="3">
    <source>
        <dbReference type="ARBA" id="ARBA00023054"/>
    </source>
</evidence>
<organism evidence="7 8">
    <name type="scientific">Orycteropus afer afer</name>
    <dbReference type="NCBI Taxonomy" id="1230840"/>
    <lineage>
        <taxon>Eukaryota</taxon>
        <taxon>Metazoa</taxon>
        <taxon>Chordata</taxon>
        <taxon>Craniata</taxon>
        <taxon>Vertebrata</taxon>
        <taxon>Euteleostomi</taxon>
        <taxon>Mammalia</taxon>
        <taxon>Eutheria</taxon>
        <taxon>Afrotheria</taxon>
        <taxon>Tubulidentata</taxon>
        <taxon>Orycteropodidae</taxon>
        <taxon>Orycteropus</taxon>
    </lineage>
</organism>
<dbReference type="OrthoDB" id="341259at2759"/>
<feature type="compositionally biased region" description="Basic and acidic residues" evidence="6">
    <location>
        <begin position="578"/>
        <end position="587"/>
    </location>
</feature>
<feature type="region of interest" description="Disordered" evidence="6">
    <location>
        <begin position="444"/>
        <end position="481"/>
    </location>
</feature>
<dbReference type="InterPro" id="IPR036770">
    <property type="entry name" value="Ankyrin_rpt-contain_sf"/>
</dbReference>
<feature type="repeat" description="ANK" evidence="4">
    <location>
        <begin position="86"/>
        <end position="118"/>
    </location>
</feature>
<feature type="compositionally biased region" description="Acidic residues" evidence="6">
    <location>
        <begin position="281"/>
        <end position="295"/>
    </location>
</feature>
<proteinExistence type="predicted"/>
<dbReference type="SUPFAM" id="SSF48403">
    <property type="entry name" value="Ankyrin repeat"/>
    <property type="match status" value="1"/>
</dbReference>
<feature type="compositionally biased region" description="Basic and acidic residues" evidence="6">
    <location>
        <begin position="402"/>
        <end position="419"/>
    </location>
</feature>
<evidence type="ECO:0000256" key="1">
    <source>
        <dbReference type="ARBA" id="ARBA00022737"/>
    </source>
</evidence>
<evidence type="ECO:0000313" key="8">
    <source>
        <dbReference type="RefSeq" id="XP_007946459.1"/>
    </source>
</evidence>
<feature type="repeat" description="ANK" evidence="4">
    <location>
        <begin position="53"/>
        <end position="85"/>
    </location>
</feature>
<accession>A0A8B7AEQ3</accession>
<reference evidence="8" key="1">
    <citation type="submission" date="2025-08" db="UniProtKB">
        <authorList>
            <consortium name="RefSeq"/>
        </authorList>
    </citation>
    <scope>IDENTIFICATION</scope>
</reference>
<keyword evidence="7" id="KW-1185">Reference proteome</keyword>
<name>A0A8B7AEQ3_ORYAF</name>
<feature type="repeat" description="ANK" evidence="4">
    <location>
        <begin position="185"/>
        <end position="217"/>
    </location>
</feature>
<dbReference type="GO" id="GO:0003779">
    <property type="term" value="F:actin binding"/>
    <property type="evidence" value="ECO:0007669"/>
    <property type="project" value="InterPro"/>
</dbReference>
<sequence>MKRIFSCSSSQVSVERWNRHDQKLLEAVQRGDVGRVAALASRKSARPTKLNSNGQSPFHLAASKGLTECLTILLANGADINSKNEDGSTALHLATISCQPQCVKVLLQHGANEDAVDAENRSPLHWAASSGCASSVLLLCDHEAFLDVLDNDGRTPLMIASLGGHAAICSQLLQRGARVNVTDKDDKSALILACEKGSAEVAELLLSHGADAGTVDSVGHDALHYALHTQDKALWRLLRQAVNRRRRGGQVLVQHPDHASQASPSEPQVGSPPKSLWRAEPEEEQEEEEDEDPCSEEWRWKYEEEQKKVSQLEQELVQKTDECKAQAAAYSGLENQIREQVQELGLLLSQEPRVLGGQGSSLRPGGDGMEQGCPLDLLAERIQELKKQQQVATANPILTPEKAQDSAPREIQCENREQSQPEQELLQNLRSETIGKATGQQVTTIGEQALDPDHTDQLRSGEKERPQAAGAEPGGTVAEPVGPAAMNQLLLQLREELAAVWREKDAARGALSRPVLEGALGTPRAEAAAAAWEKMEARLEQVLVRLDRAKAGLQVKPEAPDQETKEGAPKATSGTITKENEGKEKKATGARGEPLGAPRGEQTPVGGLPKGQLEKEVSALRLSNSNLLEELGELGRERQRLQGELQSLSQRLQREFVPKPEAQGQLQQLRRSVGLLTDELAMEKEATEKLRKRLALQSSGLRGLWDCLPPDLVGKGGARSLADEPLEELQACIRTLVDRHRKAQQKLARLEEENQQLQGTLFLRGEPETSSKVLASPQVAALEQDLGKLEEELRAVQATMSGKSQEIGKLKQLLYQATEEVAELRAREAASLRQHEKTRGSLVAQAQAWGQELKALLEKYNTACREMARLREAVAEERRRSGDLAARAAEQERQASEVRARSEQFEKTAELMKEKMEHLIEACRDKEAKIKELLKKLEQLSEEVLAVRGENAHLALQLQDSQKNHEEIISIYRNHLLNAARGYMEQDVYNILLRILSTQEE</sequence>
<feature type="region of interest" description="Disordered" evidence="6">
    <location>
        <begin position="554"/>
        <end position="610"/>
    </location>
</feature>
<dbReference type="Proteomes" id="UP000694850">
    <property type="component" value="Unplaced"/>
</dbReference>
<dbReference type="Gene3D" id="1.10.287.1490">
    <property type="match status" value="1"/>
</dbReference>
<dbReference type="Pfam" id="PF12796">
    <property type="entry name" value="Ank_2"/>
    <property type="match status" value="2"/>
</dbReference>
<feature type="region of interest" description="Disordered" evidence="6">
    <location>
        <begin position="390"/>
        <end position="423"/>
    </location>
</feature>
<feature type="coiled-coil region" evidence="5">
    <location>
        <begin position="610"/>
        <end position="651"/>
    </location>
</feature>
<dbReference type="PROSITE" id="PS50297">
    <property type="entry name" value="ANK_REP_REGION"/>
    <property type="match status" value="4"/>
</dbReference>
<dbReference type="RefSeq" id="XP_007946459.1">
    <property type="nucleotide sequence ID" value="XM_007948268.2"/>
</dbReference>
<evidence type="ECO:0000256" key="5">
    <source>
        <dbReference type="SAM" id="Coils"/>
    </source>
</evidence>
<evidence type="ECO:0000313" key="7">
    <source>
        <dbReference type="Proteomes" id="UP000694850"/>
    </source>
</evidence>
<dbReference type="PROSITE" id="PS50088">
    <property type="entry name" value="ANK_REPEAT"/>
    <property type="match status" value="5"/>
</dbReference>
<dbReference type="SMART" id="SM00248">
    <property type="entry name" value="ANK"/>
    <property type="match status" value="5"/>
</dbReference>
<evidence type="ECO:0000256" key="4">
    <source>
        <dbReference type="PROSITE-ProRule" id="PRU00023"/>
    </source>
</evidence>
<dbReference type="Gene3D" id="1.25.40.20">
    <property type="entry name" value="Ankyrin repeat-containing domain"/>
    <property type="match status" value="2"/>
</dbReference>
<keyword evidence="2 4" id="KW-0040">ANK repeat</keyword>
<dbReference type="PANTHER" id="PTHR24129">
    <property type="entry name" value="ANKYCORBIN"/>
    <property type="match status" value="1"/>
</dbReference>
<keyword evidence="1" id="KW-0677">Repeat</keyword>
<dbReference type="Pfam" id="PF13637">
    <property type="entry name" value="Ank_4"/>
    <property type="match status" value="1"/>
</dbReference>
<evidence type="ECO:0000256" key="6">
    <source>
        <dbReference type="SAM" id="MobiDB-lite"/>
    </source>
</evidence>
<dbReference type="InterPro" id="IPR042420">
    <property type="entry name" value="RAI14/UACA"/>
</dbReference>
<evidence type="ECO:0000256" key="2">
    <source>
        <dbReference type="ARBA" id="ARBA00023043"/>
    </source>
</evidence>
<dbReference type="GeneID" id="103203288"/>